<protein>
    <submittedName>
        <fullName evidence="1">Uncharacterized protein</fullName>
    </submittedName>
</protein>
<proteinExistence type="predicted"/>
<organism evidence="2">
    <name type="scientific">Acromyrmex echinatior</name>
    <name type="common">Panamanian leafcutter ant</name>
    <name type="synonym">Acromyrmex octospinosus echinatior</name>
    <dbReference type="NCBI Taxonomy" id="103372"/>
    <lineage>
        <taxon>Eukaryota</taxon>
        <taxon>Metazoa</taxon>
        <taxon>Ecdysozoa</taxon>
        <taxon>Arthropoda</taxon>
        <taxon>Hexapoda</taxon>
        <taxon>Insecta</taxon>
        <taxon>Pterygota</taxon>
        <taxon>Neoptera</taxon>
        <taxon>Endopterygota</taxon>
        <taxon>Hymenoptera</taxon>
        <taxon>Apocrita</taxon>
        <taxon>Aculeata</taxon>
        <taxon>Formicoidea</taxon>
        <taxon>Formicidae</taxon>
        <taxon>Myrmicinae</taxon>
        <taxon>Acromyrmex</taxon>
    </lineage>
</organism>
<keyword evidence="2" id="KW-1185">Reference proteome</keyword>
<accession>F4WPB4</accession>
<dbReference type="Proteomes" id="UP000007755">
    <property type="component" value="Unassembled WGS sequence"/>
</dbReference>
<dbReference type="AlphaFoldDB" id="F4WPB4"/>
<evidence type="ECO:0000313" key="2">
    <source>
        <dbReference type="Proteomes" id="UP000007755"/>
    </source>
</evidence>
<dbReference type="EMBL" id="GL888243">
    <property type="protein sequence ID" value="EGI64095.1"/>
    <property type="molecule type" value="Genomic_DNA"/>
</dbReference>
<dbReference type="InParanoid" id="F4WPB4"/>
<reference evidence="1" key="1">
    <citation type="submission" date="2011-02" db="EMBL/GenBank/DDBJ databases">
        <title>The genome of the leaf-cutting ant Acromyrmex echinatior suggests key adaptations to social evolution and fungus farming.</title>
        <authorList>
            <person name="Nygaard S."/>
            <person name="Zhang G."/>
        </authorList>
    </citation>
    <scope>NUCLEOTIDE SEQUENCE</scope>
</reference>
<name>F4WPB4_ACREC</name>
<gene>
    <name evidence="1" type="ORF">G5I_07677</name>
</gene>
<evidence type="ECO:0000313" key="1">
    <source>
        <dbReference type="EMBL" id="EGI64095.1"/>
    </source>
</evidence>
<sequence>MPAKSEHGCNGNLHRTVQPTLSGVTEVQPLQPPRGCIWGNTIHAMDANATNAVRGVYNAIALANSMNDPRVMLVAFNQRDFVERYLQLYEQFVALNSANRISSNTLVSRQWTNDVIQRCSDNSQQSQRHFDPAQPTNGEFASREMRLMRAVVSRQPAILCDTSDKLSDSAVADDRR</sequence>